<evidence type="ECO:0000313" key="10">
    <source>
        <dbReference type="EMBL" id="SMO68450.1"/>
    </source>
</evidence>
<evidence type="ECO:0000256" key="9">
    <source>
        <dbReference type="SAM" id="SignalP"/>
    </source>
</evidence>
<dbReference type="GO" id="GO:0015562">
    <property type="term" value="F:efflux transmembrane transporter activity"/>
    <property type="evidence" value="ECO:0007669"/>
    <property type="project" value="InterPro"/>
</dbReference>
<evidence type="ECO:0000256" key="6">
    <source>
        <dbReference type="ARBA" id="ARBA00023136"/>
    </source>
</evidence>
<feature type="coiled-coil region" evidence="8">
    <location>
        <begin position="336"/>
        <end position="395"/>
    </location>
</feature>
<evidence type="ECO:0000256" key="3">
    <source>
        <dbReference type="ARBA" id="ARBA00022448"/>
    </source>
</evidence>
<dbReference type="Proteomes" id="UP000317593">
    <property type="component" value="Unassembled WGS sequence"/>
</dbReference>
<accession>A0A521DC10</accession>
<dbReference type="PIRSF" id="PIRSF001892">
    <property type="entry name" value="CyaE"/>
    <property type="match status" value="1"/>
</dbReference>
<dbReference type="InterPro" id="IPR003423">
    <property type="entry name" value="OMP_efflux"/>
</dbReference>
<feature type="chain" id="PRO_5021735235" evidence="9">
    <location>
        <begin position="21"/>
        <end position="451"/>
    </location>
</feature>
<evidence type="ECO:0000256" key="7">
    <source>
        <dbReference type="ARBA" id="ARBA00023237"/>
    </source>
</evidence>
<keyword evidence="5" id="KW-0812">Transmembrane</keyword>
<keyword evidence="11" id="KW-1185">Reference proteome</keyword>
<dbReference type="GO" id="GO:0015288">
    <property type="term" value="F:porin activity"/>
    <property type="evidence" value="ECO:0007669"/>
    <property type="project" value="TreeGrafter"/>
</dbReference>
<dbReference type="Gene3D" id="1.20.1600.10">
    <property type="entry name" value="Outer membrane efflux proteins (OEP)"/>
    <property type="match status" value="1"/>
</dbReference>
<keyword evidence="4" id="KW-1134">Transmembrane beta strand</keyword>
<dbReference type="Pfam" id="PF02321">
    <property type="entry name" value="OEP"/>
    <property type="match status" value="2"/>
</dbReference>
<dbReference type="OrthoDB" id="9811587at2"/>
<evidence type="ECO:0000313" key="11">
    <source>
        <dbReference type="Proteomes" id="UP000317593"/>
    </source>
</evidence>
<keyword evidence="9" id="KW-0732">Signal</keyword>
<dbReference type="AlphaFoldDB" id="A0A521DC10"/>
<keyword evidence="7" id="KW-0998">Cell outer membrane</keyword>
<dbReference type="InterPro" id="IPR028351">
    <property type="entry name" value="CyaE"/>
</dbReference>
<keyword evidence="8" id="KW-0175">Coiled coil</keyword>
<organism evidence="10 11">
    <name type="scientific">Fodinibius sediminis</name>
    <dbReference type="NCBI Taxonomy" id="1214077"/>
    <lineage>
        <taxon>Bacteria</taxon>
        <taxon>Pseudomonadati</taxon>
        <taxon>Balneolota</taxon>
        <taxon>Balneolia</taxon>
        <taxon>Balneolales</taxon>
        <taxon>Balneolaceae</taxon>
        <taxon>Fodinibius</taxon>
    </lineage>
</organism>
<evidence type="ECO:0000256" key="1">
    <source>
        <dbReference type="ARBA" id="ARBA00004442"/>
    </source>
</evidence>
<evidence type="ECO:0000256" key="4">
    <source>
        <dbReference type="ARBA" id="ARBA00022452"/>
    </source>
</evidence>
<reference evidence="10 11" key="1">
    <citation type="submission" date="2017-05" db="EMBL/GenBank/DDBJ databases">
        <authorList>
            <person name="Varghese N."/>
            <person name="Submissions S."/>
        </authorList>
    </citation>
    <scope>NUCLEOTIDE SEQUENCE [LARGE SCALE GENOMIC DNA]</scope>
    <source>
        <strain evidence="10 11">DSM 21194</strain>
    </source>
</reference>
<dbReference type="GO" id="GO:0009279">
    <property type="term" value="C:cell outer membrane"/>
    <property type="evidence" value="ECO:0007669"/>
    <property type="project" value="UniProtKB-SubCell"/>
</dbReference>
<name>A0A521DC10_9BACT</name>
<dbReference type="PANTHER" id="PTHR30026">
    <property type="entry name" value="OUTER MEMBRANE PROTEIN TOLC"/>
    <property type="match status" value="1"/>
</dbReference>
<feature type="signal peptide" evidence="9">
    <location>
        <begin position="1"/>
        <end position="20"/>
    </location>
</feature>
<dbReference type="GO" id="GO:1990281">
    <property type="term" value="C:efflux pump complex"/>
    <property type="evidence" value="ECO:0007669"/>
    <property type="project" value="TreeGrafter"/>
</dbReference>
<dbReference type="SUPFAM" id="SSF56954">
    <property type="entry name" value="Outer membrane efflux proteins (OEP)"/>
    <property type="match status" value="1"/>
</dbReference>
<evidence type="ECO:0000256" key="5">
    <source>
        <dbReference type="ARBA" id="ARBA00022692"/>
    </source>
</evidence>
<dbReference type="RefSeq" id="WP_142714774.1">
    <property type="nucleotide sequence ID" value="NZ_FXTH01000009.1"/>
</dbReference>
<protein>
    <submittedName>
        <fullName evidence="10">Outer membrane protein</fullName>
    </submittedName>
</protein>
<sequence length="451" mass="51038">MRIGILLLLIGFSLSTTVHAQDAPGDREISLQDAIEIALENNNQLKVASNNVDLADKQVRSEKADYFPSVNANISGNRNIGRTFDQSAGQITTETNNSFRSSLNANLPIFSGLENLHSLRSSQYGKRSDEENLQRVREDIIFNTASNYLQLILDQKFLEIDRENLAASRKTLEQVRAQVEVGARPQVDLYNQEATVANNELAVVNSENAVQSSRLQLINMLQIDPRKEYEFATPDIADQSIGARQYDLDQLVTTALENRSDLQSEKFDIESIKHQLSATRGSLYPSLSLSGSISSSYSELRPFDFRDQFWDQNINRAIGLSLSIPIFGNLDRRTNVQTQQINYKNARLDLENTELQVVQEVNQAYNDYQSYIKQLESSEKALRAAERSYLTQKERYEVGAGTLIELSDANAQYVEAQASRAQALFRVIFQRKLLDYYVGKLDQNVSFGFMR</sequence>
<keyword evidence="6" id="KW-0472">Membrane</keyword>
<dbReference type="InterPro" id="IPR051906">
    <property type="entry name" value="TolC-like"/>
</dbReference>
<dbReference type="EMBL" id="FXTH01000009">
    <property type="protein sequence ID" value="SMO68450.1"/>
    <property type="molecule type" value="Genomic_DNA"/>
</dbReference>
<evidence type="ECO:0000256" key="8">
    <source>
        <dbReference type="SAM" id="Coils"/>
    </source>
</evidence>
<comment type="similarity">
    <text evidence="2">Belongs to the outer membrane factor (OMF) (TC 1.B.17) family.</text>
</comment>
<proteinExistence type="inferred from homology"/>
<gene>
    <name evidence="10" type="ORF">SAMN06265218_10956</name>
</gene>
<keyword evidence="3" id="KW-0813">Transport</keyword>
<evidence type="ECO:0000256" key="2">
    <source>
        <dbReference type="ARBA" id="ARBA00007613"/>
    </source>
</evidence>
<comment type="subcellular location">
    <subcellularLocation>
        <location evidence="1">Cell outer membrane</location>
    </subcellularLocation>
</comment>
<dbReference type="PANTHER" id="PTHR30026:SF20">
    <property type="entry name" value="OUTER MEMBRANE PROTEIN TOLC"/>
    <property type="match status" value="1"/>
</dbReference>